<evidence type="ECO:0000256" key="1">
    <source>
        <dbReference type="SAM" id="MobiDB-lite"/>
    </source>
</evidence>
<gene>
    <name evidence="3" type="primary">117</name>
    <name evidence="3" type="ORF">MYRNA_117</name>
</gene>
<reference evidence="3 4" key="1">
    <citation type="submission" date="2008-06" db="EMBL/GenBank/DDBJ databases">
        <authorList>
            <person name="Smith A.L."/>
            <person name="Paladin E.C."/>
            <person name="Jacobs-Sera D."/>
            <person name="Hendirx R.W."/>
            <person name="Hatfull G.F."/>
        </authorList>
    </citation>
    <scope>NUCLEOTIDE SEQUENCE [LARGE SCALE GENOMIC DNA]</scope>
</reference>
<dbReference type="Proteomes" id="UP000001849">
    <property type="component" value="Segment"/>
</dbReference>
<keyword evidence="4" id="KW-1185">Reference proteome</keyword>
<sequence>MSILYPGTPEAPAFDTFHVPTLPEDTPLAQAGPGNDRNLTESIEDLGDAVEQLERGASFRDHDHSGDSTHIRKGSKLKAVNTHEEVLVDAPGAIHRTVGPGQHQAAAGNHTHDYDGGSILNVPFKICTSNTRPGQPVEGMVIYEKDTKAFRQWALFANNVVVDGFNTLYEFDTVSTLGVGGTGWTQSYSGNDTKGKMTTPAGALVWVDNGNERNRSWARRAETTQTDDQVFTWMTGSTVIEETLLFTESASNDWYFRVSADEQSYLRLIVGNDWVAVNWTSTGRANEKELGRLNNINTDIPNTQWRAQMVGRELQIFRAGELLGTIKDTQNVTSKGANFRGFMIGMEAGVRGFGQTTPGHILWWRVQDLRYYQSTNRWTLLPLGATPVTRLRQSKTQKLFSTGTILEFAEELEDNFGYFDKNVSQTDVVVKEPGMYRVEAALQWDPQFAPDQAHVVVLINGLETTVRDSKYIRGSGFTPGFSQTLSLAAPIRLAVNDVVTIKAYYTAGNSIIDKIFSFFDSNSKVNSRLDLTYTGP</sequence>
<dbReference type="GeneID" id="6920821"/>
<dbReference type="InterPro" id="IPR055681">
    <property type="entry name" value="DUF7257"/>
</dbReference>
<evidence type="ECO:0000259" key="2">
    <source>
        <dbReference type="Pfam" id="PF23918"/>
    </source>
</evidence>
<dbReference type="Pfam" id="PF23918">
    <property type="entry name" value="DUF7257"/>
    <property type="match status" value="1"/>
</dbReference>
<evidence type="ECO:0000313" key="4">
    <source>
        <dbReference type="Proteomes" id="UP000001849"/>
    </source>
</evidence>
<dbReference type="KEGG" id="vg:6920821"/>
<name>B5LJC1_9CAUD</name>
<accession>B5LJC1</accession>
<protein>
    <recommendedName>
        <fullName evidence="2">DUF7257 domain-containing protein</fullName>
    </recommendedName>
</protein>
<dbReference type="RefSeq" id="YP_002225028.1">
    <property type="nucleotide sequence ID" value="NC_011273.1"/>
</dbReference>
<evidence type="ECO:0000313" key="3">
    <source>
        <dbReference type="EMBL" id="ACH62118.1"/>
    </source>
</evidence>
<dbReference type="EMBL" id="EU826466">
    <property type="protein sequence ID" value="ACH62118.1"/>
    <property type="molecule type" value="Genomic_DNA"/>
</dbReference>
<dbReference type="OrthoDB" id="10662at10239"/>
<feature type="region of interest" description="Disordered" evidence="1">
    <location>
        <begin position="57"/>
        <end position="76"/>
    </location>
</feature>
<proteinExistence type="predicted"/>
<organism evidence="3 4">
    <name type="scientific">Mycobacterium phage Myrna</name>
    <dbReference type="NCBI Taxonomy" id="546805"/>
    <lineage>
        <taxon>Viruses</taxon>
        <taxon>Duplodnaviria</taxon>
        <taxon>Heunggongvirae</taxon>
        <taxon>Uroviricota</taxon>
        <taxon>Caudoviricetes</taxon>
        <taxon>Ceeclamvirinae</taxon>
        <taxon>Myrnavirus</taxon>
        <taxon>Myrnavirus myrna</taxon>
    </lineage>
</organism>
<feature type="domain" description="DUF7257" evidence="2">
    <location>
        <begin position="141"/>
        <end position="372"/>
    </location>
</feature>
<feature type="compositionally biased region" description="Basic and acidic residues" evidence="1">
    <location>
        <begin position="57"/>
        <end position="70"/>
    </location>
</feature>